<keyword evidence="4" id="KW-1185">Reference proteome</keyword>
<dbReference type="EMBL" id="NFIE01000001">
    <property type="protein sequence ID" value="OUN89856.1"/>
    <property type="molecule type" value="Genomic_DNA"/>
</dbReference>
<dbReference type="SUPFAM" id="SSF110395">
    <property type="entry name" value="CutC-like"/>
    <property type="match status" value="1"/>
</dbReference>
<dbReference type="InterPro" id="IPR036822">
    <property type="entry name" value="CutC-like_dom_sf"/>
</dbReference>
<organism evidence="3 4">
    <name type="scientific">[Collinsella] massiliensis</name>
    <dbReference type="NCBI Taxonomy" id="1232426"/>
    <lineage>
        <taxon>Bacteria</taxon>
        <taxon>Bacillati</taxon>
        <taxon>Actinomycetota</taxon>
        <taxon>Coriobacteriia</taxon>
        <taxon>Coriobacteriales</taxon>
        <taxon>Coriobacteriaceae</taxon>
        <taxon>Enorma</taxon>
    </lineage>
</organism>
<reference evidence="4" key="1">
    <citation type="submission" date="2017-04" db="EMBL/GenBank/DDBJ databases">
        <title>Function of individual gut microbiota members based on whole genome sequencing of pure cultures obtained from chicken caecum.</title>
        <authorList>
            <person name="Medvecky M."/>
            <person name="Cejkova D."/>
            <person name="Polansky O."/>
            <person name="Karasova D."/>
            <person name="Kubasova T."/>
            <person name="Cizek A."/>
            <person name="Rychlik I."/>
        </authorList>
    </citation>
    <scope>NUCLEOTIDE SEQUENCE [LARGE SCALE GENOMIC DNA]</scope>
    <source>
        <strain evidence="4">An5</strain>
    </source>
</reference>
<comment type="similarity">
    <text evidence="1 2">Belongs to the CutC family.</text>
</comment>
<evidence type="ECO:0000256" key="1">
    <source>
        <dbReference type="ARBA" id="ARBA00007768"/>
    </source>
</evidence>
<dbReference type="AlphaFoldDB" id="A0A1Y3XWC5"/>
<dbReference type="RefSeq" id="WP_094334739.1">
    <property type="nucleotide sequence ID" value="NZ_NFIE01000001.1"/>
</dbReference>
<dbReference type="Proteomes" id="UP000195781">
    <property type="component" value="Unassembled WGS sequence"/>
</dbReference>
<dbReference type="InterPro" id="IPR005627">
    <property type="entry name" value="CutC-like"/>
</dbReference>
<sequence length="234" mass="24722">MELLKEFCAENMARVPAAIEAGARRIELCDNLAVGGTSPSAGVIAGAVAWCRPRDVAVMAMVRPRGGDFVYTDAERDMMRLDARLARAFGVTGVVFGCLTGDADAGYRLDDAFCAELVALAKEPLAQADALFPGAATEPVAVTFHMAFDELDAAEQLRAIDVLAGLGVERILTHGGRAGTPISANYARLRELIAYADGRLTILPGAGITYENVDEVARELGVAECHGTKIVRIG</sequence>
<comment type="caution">
    <text evidence="2">Once thought to be involved in copper homeostasis, experiments in E.coli have shown this is not the case.</text>
</comment>
<evidence type="ECO:0000313" key="4">
    <source>
        <dbReference type="Proteomes" id="UP000195781"/>
    </source>
</evidence>
<name>A0A1Y3XWC5_9ACTN</name>
<gene>
    <name evidence="2" type="primary">cutC</name>
    <name evidence="3" type="ORF">B5G02_00440</name>
</gene>
<evidence type="ECO:0000313" key="3">
    <source>
        <dbReference type="EMBL" id="OUN89856.1"/>
    </source>
</evidence>
<evidence type="ECO:0000256" key="2">
    <source>
        <dbReference type="HAMAP-Rule" id="MF_00795"/>
    </source>
</evidence>
<dbReference type="Pfam" id="PF03932">
    <property type="entry name" value="CutC"/>
    <property type="match status" value="1"/>
</dbReference>
<dbReference type="GO" id="GO:0005737">
    <property type="term" value="C:cytoplasm"/>
    <property type="evidence" value="ECO:0007669"/>
    <property type="project" value="UniProtKB-SubCell"/>
</dbReference>
<keyword evidence="2" id="KW-0963">Cytoplasm</keyword>
<dbReference type="GO" id="GO:0005507">
    <property type="term" value="F:copper ion binding"/>
    <property type="evidence" value="ECO:0007669"/>
    <property type="project" value="TreeGrafter"/>
</dbReference>
<dbReference type="HAMAP" id="MF_00795">
    <property type="entry name" value="CutC"/>
    <property type="match status" value="1"/>
</dbReference>
<comment type="subcellular location">
    <subcellularLocation>
        <location evidence="2">Cytoplasm</location>
    </subcellularLocation>
</comment>
<protein>
    <recommendedName>
        <fullName evidence="2">PF03932 family protein CutC</fullName>
    </recommendedName>
</protein>
<proteinExistence type="inferred from homology"/>
<dbReference type="Gene3D" id="3.20.20.380">
    <property type="entry name" value="Copper homeostasis (CutC) domain"/>
    <property type="match status" value="1"/>
</dbReference>
<comment type="caution">
    <text evidence="3">The sequence shown here is derived from an EMBL/GenBank/DDBJ whole genome shotgun (WGS) entry which is preliminary data.</text>
</comment>
<dbReference type="PANTHER" id="PTHR12598:SF0">
    <property type="entry name" value="COPPER HOMEOSTASIS PROTEIN CUTC HOMOLOG"/>
    <property type="match status" value="1"/>
</dbReference>
<accession>A0A1Y3XWC5</accession>
<dbReference type="PANTHER" id="PTHR12598">
    <property type="entry name" value="COPPER HOMEOSTASIS PROTEIN CUTC"/>
    <property type="match status" value="1"/>
</dbReference>
<dbReference type="OrthoDB" id="9815677at2"/>